<keyword evidence="2" id="KW-0378">Hydrolase</keyword>
<evidence type="ECO:0000313" key="9">
    <source>
        <dbReference type="Proteomes" id="UP000236021"/>
    </source>
</evidence>
<dbReference type="PANTHER" id="PTHR11070:SF2">
    <property type="entry name" value="ATP-DEPENDENT DNA HELICASE SRS2"/>
    <property type="match status" value="1"/>
</dbReference>
<keyword evidence="9" id="KW-1185">Reference proteome</keyword>
<dbReference type="InterPro" id="IPR027417">
    <property type="entry name" value="P-loop_NTPase"/>
</dbReference>
<evidence type="ECO:0000256" key="4">
    <source>
        <dbReference type="ARBA" id="ARBA00022840"/>
    </source>
</evidence>
<evidence type="ECO:0000313" key="8">
    <source>
        <dbReference type="EMBL" id="PNF86540.1"/>
    </source>
</evidence>
<dbReference type="EMBL" id="POUI01000001">
    <property type="protein sequence ID" value="PNF86540.1"/>
    <property type="molecule type" value="Genomic_DNA"/>
</dbReference>
<evidence type="ECO:0000256" key="2">
    <source>
        <dbReference type="ARBA" id="ARBA00022801"/>
    </source>
</evidence>
<feature type="domain" description="NERD" evidence="7">
    <location>
        <begin position="20"/>
        <end position="105"/>
    </location>
</feature>
<keyword evidence="1" id="KW-0547">Nucleotide-binding</keyword>
<feature type="domain" description="UvrD-like helicase ATP-binding" evidence="6">
    <location>
        <begin position="354"/>
        <end position="410"/>
    </location>
</feature>
<evidence type="ECO:0000256" key="3">
    <source>
        <dbReference type="ARBA" id="ARBA00022806"/>
    </source>
</evidence>
<accession>A0ABX4W5A9</accession>
<evidence type="ECO:0000256" key="1">
    <source>
        <dbReference type="ARBA" id="ARBA00022741"/>
    </source>
</evidence>
<dbReference type="InterPro" id="IPR011528">
    <property type="entry name" value="NERD"/>
</dbReference>
<evidence type="ECO:0000259" key="6">
    <source>
        <dbReference type="Pfam" id="PF00580"/>
    </source>
</evidence>
<dbReference type="Proteomes" id="UP000236021">
    <property type="component" value="Unassembled WGS sequence"/>
</dbReference>
<reference evidence="8 9" key="1">
    <citation type="submission" date="2018-01" db="EMBL/GenBank/DDBJ databases">
        <title>Denitrification phenotypes of diverse strains of Pseudomonas stutzeri.</title>
        <authorList>
            <person name="Milligan D.A."/>
            <person name="Bergaust L."/>
            <person name="Bakken L.R."/>
            <person name="Frostegard A."/>
        </authorList>
    </citation>
    <scope>NUCLEOTIDE SEQUENCE [LARGE SCALE GENOMIC DNA]</scope>
    <source>
        <strain evidence="8 9">ST27MN3</strain>
    </source>
</reference>
<dbReference type="SUPFAM" id="SSF52540">
    <property type="entry name" value="P-loop containing nucleoside triphosphate hydrolases"/>
    <property type="match status" value="1"/>
</dbReference>
<dbReference type="Pfam" id="PF08378">
    <property type="entry name" value="NERD"/>
    <property type="match status" value="1"/>
</dbReference>
<protein>
    <recommendedName>
        <fullName evidence="5">DNA 3'-5' helicase II</fullName>
    </recommendedName>
</protein>
<evidence type="ECO:0000259" key="7">
    <source>
        <dbReference type="Pfam" id="PF08378"/>
    </source>
</evidence>
<dbReference type="RefSeq" id="WP_102856889.1">
    <property type="nucleotide sequence ID" value="NZ_JAMOHT010000027.1"/>
</dbReference>
<proteinExistence type="predicted"/>
<keyword evidence="3" id="KW-0347">Helicase</keyword>
<dbReference type="Gene3D" id="3.40.50.300">
    <property type="entry name" value="P-loop containing nucleotide triphosphate hydrolases"/>
    <property type="match status" value="2"/>
</dbReference>
<dbReference type="Pfam" id="PF00580">
    <property type="entry name" value="UvrD-helicase"/>
    <property type="match status" value="1"/>
</dbReference>
<dbReference type="PANTHER" id="PTHR11070">
    <property type="entry name" value="UVRD / RECB / PCRA DNA HELICASE FAMILY MEMBER"/>
    <property type="match status" value="1"/>
</dbReference>
<organism evidence="8 9">
    <name type="scientific">Stutzerimonas decontaminans</name>
    <dbReference type="NCBI Taxonomy" id="3022791"/>
    <lineage>
        <taxon>Bacteria</taxon>
        <taxon>Pseudomonadati</taxon>
        <taxon>Pseudomonadota</taxon>
        <taxon>Gammaproteobacteria</taxon>
        <taxon>Pseudomonadales</taxon>
        <taxon>Pseudomonadaceae</taxon>
        <taxon>Stutzerimonas</taxon>
    </lineage>
</organism>
<comment type="caution">
    <text evidence="8">The sequence shown here is derived from an EMBL/GenBank/DDBJ whole genome shotgun (WGS) entry which is preliminary data.</text>
</comment>
<dbReference type="InterPro" id="IPR014016">
    <property type="entry name" value="UvrD-like_ATP-bd"/>
</dbReference>
<name>A0ABX4W5A9_9GAMM</name>
<keyword evidence="4" id="KW-0067">ATP-binding</keyword>
<sequence length="659" mass="74921">MAKVIPGIEKAKLAKQPPTEGELFLLNYLEEYFDPDAEVYFQPCFNGERPDVVVIKKGVGVIIVEVKDWGLASYNVDIKNQWHLAKNNALLKSPFAQAFSYKKNLFEVHTNGLLDKSMASETFYGLIKVYVYFHNATKSEFSAFYEPALCELRNELDTNQKSYREHKIGYESYEKKRLYLANRKKQLERDVGSLAVTRDSLKKIAFAGGKKNPQFEDGVYAELMRLLQPPFHYANEGKPILYTKPQARLSESVEGARAKVCGVAGSGKTSVLAKRAVSAHKRHGEPVLILTFNLTLRMFIRDKISEVREDFSWGAFHILNYHKFMGAALSGAGIDVKIPEGLVDAAAYLEEHYYSNEAVLDNYVAGRYKTILIDEAQDYKPEWQRIIRKHFLSEEGEMVLFADEKQNIYERAVDEEKRANIISGFGRWQRLSKSFRYNQNSPVLRLSVAFQEWFLSEKYTFDGDESYQQTAFLPGIGVSAVGTWSAARLLEVAEVIIATAKREGIHPNDITIVSSREDVLREIDIAIRKGPRHQERTITSFASKEDVEIVRAKKLGRAEEKKALRQLSSSRKQGFNLNSGVMKLSTLHSFKGFESPTVFVIVNEQDGPELLYTGLTRAKENIVVLLPEGSRYSDFFAEYLDPMNPLERRIGQGCLPEWG</sequence>
<evidence type="ECO:0000256" key="5">
    <source>
        <dbReference type="ARBA" id="ARBA00034923"/>
    </source>
</evidence>
<gene>
    <name evidence="8" type="ORF">CXK93_07045</name>
</gene>
<dbReference type="InterPro" id="IPR000212">
    <property type="entry name" value="DNA_helicase_UvrD/REP"/>
</dbReference>